<dbReference type="GO" id="GO:0016787">
    <property type="term" value="F:hydrolase activity"/>
    <property type="evidence" value="ECO:0007669"/>
    <property type="project" value="UniProtKB-KW"/>
</dbReference>
<dbReference type="GO" id="GO:0004386">
    <property type="term" value="F:helicase activity"/>
    <property type="evidence" value="ECO:0007669"/>
    <property type="project" value="UniProtKB-KW"/>
</dbReference>
<name>F9P594_STRCV</name>
<keyword evidence="2" id="KW-0378">Hydrolase</keyword>
<dbReference type="InterPro" id="IPR011604">
    <property type="entry name" value="PDDEXK-like_dom_sf"/>
</dbReference>
<dbReference type="AlphaFoldDB" id="F9P594"/>
<dbReference type="EMBL" id="AFUP01000001">
    <property type="protein sequence ID" value="EGV10726.1"/>
    <property type="molecule type" value="Genomic_DNA"/>
</dbReference>
<keyword evidence="3" id="KW-0347">Helicase</keyword>
<evidence type="ECO:0000256" key="4">
    <source>
        <dbReference type="ARBA" id="ARBA00022840"/>
    </source>
</evidence>
<evidence type="ECO:0000256" key="2">
    <source>
        <dbReference type="ARBA" id="ARBA00022801"/>
    </source>
</evidence>
<organism evidence="5 6">
    <name type="scientific">Streptococcus constellatus subsp. pharyngis SK1060 = CCUG 46377</name>
    <dbReference type="NCBI Taxonomy" id="1035184"/>
    <lineage>
        <taxon>Bacteria</taxon>
        <taxon>Bacillati</taxon>
        <taxon>Bacillota</taxon>
        <taxon>Bacilli</taxon>
        <taxon>Lactobacillales</taxon>
        <taxon>Streptococcaceae</taxon>
        <taxon>Streptococcus</taxon>
        <taxon>Streptococcus anginosus group</taxon>
    </lineage>
</organism>
<evidence type="ECO:0000256" key="1">
    <source>
        <dbReference type="ARBA" id="ARBA00022741"/>
    </source>
</evidence>
<evidence type="ECO:0000313" key="5">
    <source>
        <dbReference type="EMBL" id="EGV10726.1"/>
    </source>
</evidence>
<gene>
    <name evidence="5" type="ORF">HMPREF1042_0645</name>
</gene>
<reference evidence="5 6" key="1">
    <citation type="submission" date="2011-06" db="EMBL/GenBank/DDBJ databases">
        <authorList>
            <person name="Harkins D.M."/>
            <person name="Madupu R."/>
            <person name="Durkin A.S."/>
            <person name="Torralba M."/>
            <person name="Methe B."/>
            <person name="Sutton G.G."/>
            <person name="Nelson K.E."/>
        </authorList>
    </citation>
    <scope>NUCLEOTIDE SEQUENCE [LARGE SCALE GENOMIC DNA]</scope>
    <source>
        <strain evidence="5 6">SK1060</strain>
    </source>
</reference>
<evidence type="ECO:0000313" key="6">
    <source>
        <dbReference type="Proteomes" id="UP000003287"/>
    </source>
</evidence>
<dbReference type="eggNOG" id="COG1074">
    <property type="taxonomic scope" value="Bacteria"/>
</dbReference>
<protein>
    <submittedName>
        <fullName evidence="5">Conserved domain protein</fullName>
    </submittedName>
</protein>
<sequence length="86" mass="9878">MLKQDPASGQYFVVRGILDGYLLLTDRIILFDYKTDRYTNPSELVERYQAQLALYAEALSRSYSIEKVEKYLVLLGGAQLQVVKVE</sequence>
<accession>F9P594</accession>
<keyword evidence="1" id="KW-0547">Nucleotide-binding</keyword>
<dbReference type="InterPro" id="IPR011335">
    <property type="entry name" value="Restrct_endonuc-II-like"/>
</dbReference>
<proteinExistence type="predicted"/>
<dbReference type="Proteomes" id="UP000003287">
    <property type="component" value="Unassembled WGS sequence"/>
</dbReference>
<dbReference type="Gene3D" id="3.90.320.10">
    <property type="match status" value="1"/>
</dbReference>
<dbReference type="SUPFAM" id="SSF52980">
    <property type="entry name" value="Restriction endonuclease-like"/>
    <property type="match status" value="1"/>
</dbReference>
<dbReference type="GO" id="GO:0005524">
    <property type="term" value="F:ATP binding"/>
    <property type="evidence" value="ECO:0007669"/>
    <property type="project" value="UniProtKB-KW"/>
</dbReference>
<keyword evidence="4" id="KW-0067">ATP-binding</keyword>
<evidence type="ECO:0000256" key="3">
    <source>
        <dbReference type="ARBA" id="ARBA00022806"/>
    </source>
</evidence>